<keyword evidence="6 11" id="KW-0812">Transmembrane</keyword>
<name>A0A7W5FSL0_9BURK</name>
<proteinExistence type="predicted"/>
<evidence type="ECO:0000313" key="14">
    <source>
        <dbReference type="Proteomes" id="UP000541535"/>
    </source>
</evidence>
<dbReference type="EMBL" id="JACHXD010000002">
    <property type="protein sequence ID" value="MBB3117845.1"/>
    <property type="molecule type" value="Genomic_DNA"/>
</dbReference>
<dbReference type="PANTHER" id="PTHR30561:SF9">
    <property type="entry name" value="4-AMINO-4-DEOXY-L-ARABINOSE-PHOSPHOUNDECAPRENOL FLIPPASE SUBUNIT ARNF-RELATED"/>
    <property type="match status" value="1"/>
</dbReference>
<organism evidence="13 14">
    <name type="scientific">Pseudoduganella violacea</name>
    <dbReference type="NCBI Taxonomy" id="1715466"/>
    <lineage>
        <taxon>Bacteria</taxon>
        <taxon>Pseudomonadati</taxon>
        <taxon>Pseudomonadota</taxon>
        <taxon>Betaproteobacteria</taxon>
        <taxon>Burkholderiales</taxon>
        <taxon>Oxalobacteraceae</taxon>
        <taxon>Telluria group</taxon>
        <taxon>Pseudoduganella</taxon>
    </lineage>
</organism>
<evidence type="ECO:0000256" key="4">
    <source>
        <dbReference type="ARBA" id="ARBA00022519"/>
    </source>
</evidence>
<feature type="domain" description="EamA" evidence="12">
    <location>
        <begin position="13"/>
        <end position="93"/>
    </location>
</feature>
<keyword evidence="10 11" id="KW-0472">Membrane</keyword>
<dbReference type="Pfam" id="PF00892">
    <property type="entry name" value="EamA"/>
    <property type="match status" value="1"/>
</dbReference>
<evidence type="ECO:0000256" key="10">
    <source>
        <dbReference type="ARBA" id="ARBA00023136"/>
    </source>
</evidence>
<dbReference type="InterPro" id="IPR000390">
    <property type="entry name" value="Small_drug/metabolite_transptr"/>
</dbReference>
<gene>
    <name evidence="13" type="ORF">FHS03_000871</name>
</gene>
<evidence type="ECO:0000256" key="7">
    <source>
        <dbReference type="ARBA" id="ARBA00022985"/>
    </source>
</evidence>
<dbReference type="InterPro" id="IPR000620">
    <property type="entry name" value="EamA_dom"/>
</dbReference>
<protein>
    <submittedName>
        <fullName evidence="13">Small multidrug resistance pump/quaternary ammonium compound-resistance protein SugE</fullName>
    </submittedName>
</protein>
<evidence type="ECO:0000256" key="9">
    <source>
        <dbReference type="ARBA" id="ARBA00023098"/>
    </source>
</evidence>
<feature type="transmembrane region" description="Helical" evidence="11">
    <location>
        <begin position="20"/>
        <end position="42"/>
    </location>
</feature>
<dbReference type="PANTHER" id="PTHR30561">
    <property type="entry name" value="SMR FAMILY PROTON-DEPENDENT DRUG EFFLUX TRANSPORTER SUGE"/>
    <property type="match status" value="1"/>
</dbReference>
<evidence type="ECO:0000256" key="11">
    <source>
        <dbReference type="SAM" id="Phobius"/>
    </source>
</evidence>
<feature type="transmembrane region" description="Helical" evidence="11">
    <location>
        <begin position="76"/>
        <end position="93"/>
    </location>
</feature>
<dbReference type="GO" id="GO:0009103">
    <property type="term" value="P:lipopolysaccharide biosynthetic process"/>
    <property type="evidence" value="ECO:0007669"/>
    <property type="project" value="UniProtKB-KW"/>
</dbReference>
<accession>A0A7W5FSL0</accession>
<evidence type="ECO:0000256" key="5">
    <source>
        <dbReference type="ARBA" id="ARBA00022556"/>
    </source>
</evidence>
<evidence type="ECO:0000256" key="1">
    <source>
        <dbReference type="ARBA" id="ARBA00004651"/>
    </source>
</evidence>
<evidence type="ECO:0000313" key="13">
    <source>
        <dbReference type="EMBL" id="MBB3117845.1"/>
    </source>
</evidence>
<keyword evidence="3" id="KW-0444">Lipid biosynthesis</keyword>
<comment type="subcellular location">
    <subcellularLocation>
        <location evidence="1">Cell membrane</location>
        <topology evidence="1">Multi-pass membrane protein</topology>
    </subcellularLocation>
</comment>
<feature type="transmembrane region" description="Helical" evidence="11">
    <location>
        <begin position="49"/>
        <end position="70"/>
    </location>
</feature>
<evidence type="ECO:0000259" key="12">
    <source>
        <dbReference type="Pfam" id="PF00892"/>
    </source>
</evidence>
<reference evidence="13 14" key="1">
    <citation type="submission" date="2020-08" db="EMBL/GenBank/DDBJ databases">
        <title>Genomic Encyclopedia of Type Strains, Phase III (KMG-III): the genomes of soil and plant-associated and newly described type strains.</title>
        <authorList>
            <person name="Whitman W."/>
        </authorList>
    </citation>
    <scope>NUCLEOTIDE SEQUENCE [LARGE SCALE GENOMIC DNA]</scope>
    <source>
        <strain evidence="13 14">CECT 8897</strain>
    </source>
</reference>
<keyword evidence="4" id="KW-0997">Cell inner membrane</keyword>
<keyword evidence="2" id="KW-1003">Cell membrane</keyword>
<evidence type="ECO:0000256" key="2">
    <source>
        <dbReference type="ARBA" id="ARBA00022475"/>
    </source>
</evidence>
<evidence type="ECO:0000256" key="6">
    <source>
        <dbReference type="ARBA" id="ARBA00022692"/>
    </source>
</evidence>
<sequence length="95" mass="10143">MATLLIKLSHQEDAGWTLSRLAYLGGACGTYGLGFICYSIALQRLQISLAYPLMTAFTMLLVMLIGFVMLGENLSPTRLAGAGLIVVGAFVLSRS</sequence>
<keyword evidence="7" id="KW-0448">Lipopolysaccharide biosynthesis</keyword>
<keyword evidence="14" id="KW-1185">Reference proteome</keyword>
<dbReference type="SUPFAM" id="SSF103481">
    <property type="entry name" value="Multidrug resistance efflux transporter EmrE"/>
    <property type="match status" value="1"/>
</dbReference>
<dbReference type="GO" id="GO:0005886">
    <property type="term" value="C:plasma membrane"/>
    <property type="evidence" value="ECO:0007669"/>
    <property type="project" value="UniProtKB-SubCell"/>
</dbReference>
<keyword evidence="9" id="KW-0443">Lipid metabolism</keyword>
<dbReference type="GO" id="GO:0022857">
    <property type="term" value="F:transmembrane transporter activity"/>
    <property type="evidence" value="ECO:0007669"/>
    <property type="project" value="InterPro"/>
</dbReference>
<dbReference type="InterPro" id="IPR037185">
    <property type="entry name" value="EmrE-like"/>
</dbReference>
<dbReference type="Proteomes" id="UP000541535">
    <property type="component" value="Unassembled WGS sequence"/>
</dbReference>
<evidence type="ECO:0000256" key="3">
    <source>
        <dbReference type="ARBA" id="ARBA00022516"/>
    </source>
</evidence>
<keyword evidence="5" id="KW-0441">Lipid A biosynthesis</keyword>
<dbReference type="AlphaFoldDB" id="A0A7W5FSL0"/>
<dbReference type="GO" id="GO:0009245">
    <property type="term" value="P:lipid A biosynthetic process"/>
    <property type="evidence" value="ECO:0007669"/>
    <property type="project" value="UniProtKB-KW"/>
</dbReference>
<evidence type="ECO:0000256" key="8">
    <source>
        <dbReference type="ARBA" id="ARBA00022989"/>
    </source>
</evidence>
<dbReference type="Gene3D" id="1.10.3730.20">
    <property type="match status" value="1"/>
</dbReference>
<keyword evidence="8 11" id="KW-1133">Transmembrane helix</keyword>
<comment type="caution">
    <text evidence="13">The sequence shown here is derived from an EMBL/GenBank/DDBJ whole genome shotgun (WGS) entry which is preliminary data.</text>
</comment>